<reference evidence="2 3" key="1">
    <citation type="submission" date="2017-05" db="EMBL/GenBank/DDBJ databases">
        <authorList>
            <person name="Varghese N."/>
            <person name="Submissions S."/>
        </authorList>
    </citation>
    <scope>NUCLEOTIDE SEQUENCE [LARGE SCALE GENOMIC DNA]</scope>
    <source>
        <strain evidence="2 3">DSM 28214</strain>
    </source>
</reference>
<sequence>MMNISILTYQVRKEDTLESVALQTGISAEALKQYHNTYCSLDELIGHNLENVHTILIPPPEKIRELRENNSVVSKQVMRPSRYLFKNFFASKYEVSEHFEKPGTKEVIINYNVSLNVHETKDRGFIIETESYGFIKNNEVPDDKISMLSLSFMKALYPVAFIVPAQGSISGLYDYQKMIRRFGKKLEEPESFFVGEISQDYINKLRDYLNNEKLLLEKLRSAMLYQFLFPKMEWFHKNKPWEEKLYIVQNSFPVNCMMEAEYDESGNNIQTILRGKAKDNCSLQELLMGRRFPQSPEELVSGEITCEYQTDKDTQQLLKVTVKIILKNKDKIFSTYKLILYRKN</sequence>
<proteinExistence type="predicted"/>
<comment type="caution">
    <text evidence="2">The sequence shown here is derived from an EMBL/GenBank/DDBJ whole genome shotgun (WGS) entry which is preliminary data.</text>
</comment>
<dbReference type="EMBL" id="FXTZ01000001">
    <property type="protein sequence ID" value="SMP05255.1"/>
    <property type="molecule type" value="Genomic_DNA"/>
</dbReference>
<evidence type="ECO:0000313" key="2">
    <source>
        <dbReference type="EMBL" id="SMP05255.1"/>
    </source>
</evidence>
<accession>A0ABY1NBJ6</accession>
<name>A0ABY1NBJ6_9FLAO</name>
<dbReference type="PROSITE" id="PS51782">
    <property type="entry name" value="LYSM"/>
    <property type="match status" value="1"/>
</dbReference>
<feature type="domain" description="LysM" evidence="1">
    <location>
        <begin position="7"/>
        <end position="57"/>
    </location>
</feature>
<organism evidence="2 3">
    <name type="scientific">Chryseobacterium profundimaris</name>
    <dbReference type="NCBI Taxonomy" id="1387275"/>
    <lineage>
        <taxon>Bacteria</taxon>
        <taxon>Pseudomonadati</taxon>
        <taxon>Bacteroidota</taxon>
        <taxon>Flavobacteriia</taxon>
        <taxon>Flavobacteriales</taxon>
        <taxon>Weeksellaceae</taxon>
        <taxon>Chryseobacterium group</taxon>
        <taxon>Chryseobacterium</taxon>
    </lineage>
</organism>
<evidence type="ECO:0000259" key="1">
    <source>
        <dbReference type="PROSITE" id="PS51782"/>
    </source>
</evidence>
<dbReference type="InterPro" id="IPR018392">
    <property type="entry name" value="LysM"/>
</dbReference>
<keyword evidence="3" id="KW-1185">Reference proteome</keyword>
<dbReference type="CDD" id="cd00118">
    <property type="entry name" value="LysM"/>
    <property type="match status" value="1"/>
</dbReference>
<dbReference type="Proteomes" id="UP001157960">
    <property type="component" value="Unassembled WGS sequence"/>
</dbReference>
<protein>
    <recommendedName>
        <fullName evidence="1">LysM domain-containing protein</fullName>
    </recommendedName>
</protein>
<gene>
    <name evidence="2" type="ORF">SAMN06264346_101388</name>
</gene>
<evidence type="ECO:0000313" key="3">
    <source>
        <dbReference type="Proteomes" id="UP001157960"/>
    </source>
</evidence>